<proteinExistence type="inferred from homology"/>
<dbReference type="InterPro" id="IPR010985">
    <property type="entry name" value="Ribbon_hlx_hlx"/>
</dbReference>
<dbReference type="PANTHER" id="PTHR35401:SF2">
    <property type="entry name" value="ABC-TYPE TRANSPORT SYSTEM"/>
    <property type="match status" value="1"/>
</dbReference>
<dbReference type="Gene3D" id="1.20.5.780">
    <property type="entry name" value="Single helix bin"/>
    <property type="match status" value="1"/>
</dbReference>
<dbReference type="EMBL" id="JAANOH010000002">
    <property type="protein sequence ID" value="MCZ2474733.1"/>
    <property type="molecule type" value="Genomic_DNA"/>
</dbReference>
<protein>
    <submittedName>
        <fullName evidence="3">DUF1778 domain-containing protein</fullName>
    </submittedName>
</protein>
<dbReference type="Proteomes" id="UP001321186">
    <property type="component" value="Unassembled WGS sequence"/>
</dbReference>
<accession>A0ABT4JET0</accession>
<dbReference type="PANTHER" id="PTHR35401">
    <property type="entry name" value="COPG FAMILY HELIX-TURN-HELIX PROTEIN-RELATED-RELATED"/>
    <property type="match status" value="1"/>
</dbReference>
<comment type="similarity">
    <text evidence="2">Belongs to the TacA antitoxin family.</text>
</comment>
<evidence type="ECO:0000256" key="1">
    <source>
        <dbReference type="ARBA" id="ARBA00022649"/>
    </source>
</evidence>
<comment type="caution">
    <text evidence="3">The sequence shown here is derived from an EMBL/GenBank/DDBJ whole genome shotgun (WGS) entry which is preliminary data.</text>
</comment>
<keyword evidence="1" id="KW-1277">Toxin-antitoxin system</keyword>
<sequence>MKSSVKEQSRFDARLPKEQKQLFEKAATLGGYRNLSDFVFQSAQEKAQEIIQQQELILASEKDAQLFFDALTHANEPSEGLKKAFQEYQQWTAKI</sequence>
<evidence type="ECO:0000256" key="2">
    <source>
        <dbReference type="ARBA" id="ARBA00049988"/>
    </source>
</evidence>
<evidence type="ECO:0000313" key="3">
    <source>
        <dbReference type="EMBL" id="MCZ2474733.1"/>
    </source>
</evidence>
<dbReference type="Pfam" id="PF08681">
    <property type="entry name" value="TacA1"/>
    <property type="match status" value="1"/>
</dbReference>
<reference evidence="3 4" key="1">
    <citation type="submission" date="2020-03" db="EMBL/GenBank/DDBJ databases">
        <authorList>
            <person name="Pitt A."/>
            <person name="Hahn M.W."/>
        </authorList>
    </citation>
    <scope>NUCLEOTIDE SEQUENCE [LARGE SCALE GENOMIC DNA]</scope>
    <source>
        <strain evidence="3 4">5A-MARBSE</strain>
    </source>
</reference>
<dbReference type="InterPro" id="IPR014795">
    <property type="entry name" value="TacA_1-like"/>
</dbReference>
<dbReference type="SUPFAM" id="SSF47598">
    <property type="entry name" value="Ribbon-helix-helix"/>
    <property type="match status" value="1"/>
</dbReference>
<organism evidence="3 4">
    <name type="scientific">Aquirufa ecclesiirivi</name>
    <dbReference type="NCBI Taxonomy" id="2715124"/>
    <lineage>
        <taxon>Bacteria</taxon>
        <taxon>Pseudomonadati</taxon>
        <taxon>Bacteroidota</taxon>
        <taxon>Cytophagia</taxon>
        <taxon>Cytophagales</taxon>
        <taxon>Flectobacillaceae</taxon>
        <taxon>Aquirufa</taxon>
    </lineage>
</organism>
<name>A0ABT4JET0_9BACT</name>
<gene>
    <name evidence="3" type="ORF">G9H61_04710</name>
</gene>
<keyword evidence="4" id="KW-1185">Reference proteome</keyword>
<evidence type="ECO:0000313" key="4">
    <source>
        <dbReference type="Proteomes" id="UP001321186"/>
    </source>
</evidence>